<evidence type="ECO:0000313" key="2">
    <source>
        <dbReference type="Proteomes" id="UP000735302"/>
    </source>
</evidence>
<name>A0AAV4C985_9GAST</name>
<proteinExistence type="predicted"/>
<sequence>MFPWDDRGDGHPSDTTLLNTLAPVLVAHGLLTHARGVTAPASSQPSHTITCSMFPWDDRGDGHPSDTTMLNTLAPVLVAHGLLTHGTTKLPLPAAKRTKN</sequence>
<keyword evidence="2" id="KW-1185">Reference proteome</keyword>
<organism evidence="1 2">
    <name type="scientific">Plakobranchus ocellatus</name>
    <dbReference type="NCBI Taxonomy" id="259542"/>
    <lineage>
        <taxon>Eukaryota</taxon>
        <taxon>Metazoa</taxon>
        <taxon>Spiralia</taxon>
        <taxon>Lophotrochozoa</taxon>
        <taxon>Mollusca</taxon>
        <taxon>Gastropoda</taxon>
        <taxon>Heterobranchia</taxon>
        <taxon>Euthyneura</taxon>
        <taxon>Panpulmonata</taxon>
        <taxon>Sacoglossa</taxon>
        <taxon>Placobranchoidea</taxon>
        <taxon>Plakobranchidae</taxon>
        <taxon>Plakobranchus</taxon>
    </lineage>
</organism>
<accession>A0AAV4C985</accession>
<dbReference type="AlphaFoldDB" id="A0AAV4C985"/>
<comment type="caution">
    <text evidence="1">The sequence shown here is derived from an EMBL/GenBank/DDBJ whole genome shotgun (WGS) entry which is preliminary data.</text>
</comment>
<protein>
    <submittedName>
        <fullName evidence="1">Uncharacterized protein</fullName>
    </submittedName>
</protein>
<dbReference type="Proteomes" id="UP000735302">
    <property type="component" value="Unassembled WGS sequence"/>
</dbReference>
<reference evidence="1 2" key="1">
    <citation type="journal article" date="2021" name="Elife">
        <title>Chloroplast acquisition without the gene transfer in kleptoplastic sea slugs, Plakobranchus ocellatus.</title>
        <authorList>
            <person name="Maeda T."/>
            <person name="Takahashi S."/>
            <person name="Yoshida T."/>
            <person name="Shimamura S."/>
            <person name="Takaki Y."/>
            <person name="Nagai Y."/>
            <person name="Toyoda A."/>
            <person name="Suzuki Y."/>
            <person name="Arimoto A."/>
            <person name="Ishii H."/>
            <person name="Satoh N."/>
            <person name="Nishiyama T."/>
            <person name="Hasebe M."/>
            <person name="Maruyama T."/>
            <person name="Minagawa J."/>
            <person name="Obokata J."/>
            <person name="Shigenobu S."/>
        </authorList>
    </citation>
    <scope>NUCLEOTIDE SEQUENCE [LARGE SCALE GENOMIC DNA]</scope>
</reference>
<evidence type="ECO:0000313" key="1">
    <source>
        <dbReference type="EMBL" id="GFO28107.1"/>
    </source>
</evidence>
<dbReference type="EMBL" id="BLXT01006003">
    <property type="protein sequence ID" value="GFO28107.1"/>
    <property type="molecule type" value="Genomic_DNA"/>
</dbReference>
<gene>
    <name evidence="1" type="ORF">PoB_005461200</name>
</gene>